<dbReference type="AlphaFoldDB" id="A0A382ANZ8"/>
<dbReference type="GO" id="GO:0015807">
    <property type="term" value="P:L-amino acid transport"/>
    <property type="evidence" value="ECO:0007669"/>
    <property type="project" value="TreeGrafter"/>
</dbReference>
<organism evidence="7">
    <name type="scientific">marine metagenome</name>
    <dbReference type="NCBI Taxonomy" id="408172"/>
    <lineage>
        <taxon>unclassified sequences</taxon>
        <taxon>metagenomes</taxon>
        <taxon>ecological metagenomes</taxon>
    </lineage>
</organism>
<proteinExistence type="inferred from homology"/>
<dbReference type="GO" id="GO:0005524">
    <property type="term" value="F:ATP binding"/>
    <property type="evidence" value="ECO:0007669"/>
    <property type="project" value="UniProtKB-KW"/>
</dbReference>
<name>A0A382ANZ8_9ZZZZ</name>
<comment type="similarity">
    <text evidence="1">Belongs to the ABC transporter superfamily.</text>
</comment>
<dbReference type="InterPro" id="IPR003439">
    <property type="entry name" value="ABC_transporter-like_ATP-bd"/>
</dbReference>
<dbReference type="InterPro" id="IPR027417">
    <property type="entry name" value="P-loop_NTPase"/>
</dbReference>
<dbReference type="GO" id="GO:0016887">
    <property type="term" value="F:ATP hydrolysis activity"/>
    <property type="evidence" value="ECO:0007669"/>
    <property type="project" value="InterPro"/>
</dbReference>
<dbReference type="PROSITE" id="PS00211">
    <property type="entry name" value="ABC_TRANSPORTER_1"/>
    <property type="match status" value="1"/>
</dbReference>
<keyword evidence="3" id="KW-0547">Nucleotide-binding</keyword>
<dbReference type="InterPro" id="IPR017871">
    <property type="entry name" value="ABC_transporter-like_CS"/>
</dbReference>
<accession>A0A382ANZ8</accession>
<dbReference type="Pfam" id="PF00005">
    <property type="entry name" value="ABC_tran"/>
    <property type="match status" value="1"/>
</dbReference>
<feature type="non-terminal residue" evidence="7">
    <location>
        <position position="1"/>
    </location>
</feature>
<dbReference type="PANTHER" id="PTHR43820:SF4">
    <property type="entry name" value="HIGH-AFFINITY BRANCHED-CHAIN AMINO ACID TRANSPORT ATP-BINDING PROTEIN LIVF"/>
    <property type="match status" value="1"/>
</dbReference>
<gene>
    <name evidence="7" type="ORF">METZ01_LOCUS156062</name>
</gene>
<evidence type="ECO:0000256" key="2">
    <source>
        <dbReference type="ARBA" id="ARBA00022448"/>
    </source>
</evidence>
<evidence type="ECO:0000313" key="7">
    <source>
        <dbReference type="EMBL" id="SVB03208.1"/>
    </source>
</evidence>
<keyword evidence="5" id="KW-0029">Amino-acid transport</keyword>
<keyword evidence="4" id="KW-0067">ATP-binding</keyword>
<protein>
    <recommendedName>
        <fullName evidence="6">ABC transporter domain-containing protein</fullName>
    </recommendedName>
</protein>
<evidence type="ECO:0000259" key="6">
    <source>
        <dbReference type="PROSITE" id="PS50893"/>
    </source>
</evidence>
<feature type="domain" description="ABC transporter" evidence="6">
    <location>
        <begin position="2"/>
        <end position="223"/>
    </location>
</feature>
<dbReference type="SMART" id="SM00382">
    <property type="entry name" value="AAA"/>
    <property type="match status" value="1"/>
</dbReference>
<dbReference type="CDD" id="cd03224">
    <property type="entry name" value="ABC_TM1139_LivF_branched"/>
    <property type="match status" value="1"/>
</dbReference>
<dbReference type="Gene3D" id="3.40.50.300">
    <property type="entry name" value="P-loop containing nucleotide triphosphate hydrolases"/>
    <property type="match status" value="1"/>
</dbReference>
<evidence type="ECO:0000256" key="1">
    <source>
        <dbReference type="ARBA" id="ARBA00005417"/>
    </source>
</evidence>
<sequence length="223" mass="24122">MLNVSNLKVSFGEVCAVKDLSIKISEGQIVSITGANGAGKSSTLNALAGIHTPSAGEIVFRGENITGFPAHRIVKRGLAQVPEGRHLFPNLSVRENLLTGNHCIGRLMLDKFIPEHLLETFPMLSDRLDTNASSLSGGQAQMLALARGLMTNPLLLLLDEPTLGLAPIMVKEVLKLISILREQGLTILVVEQNVRQTLEISDYAYVLESGRMVMEGRGTELLN</sequence>
<dbReference type="PANTHER" id="PTHR43820">
    <property type="entry name" value="HIGH-AFFINITY BRANCHED-CHAIN AMINO ACID TRANSPORT ATP-BINDING PROTEIN LIVF"/>
    <property type="match status" value="1"/>
</dbReference>
<dbReference type="EMBL" id="UINC01026196">
    <property type="protein sequence ID" value="SVB03208.1"/>
    <property type="molecule type" value="Genomic_DNA"/>
</dbReference>
<dbReference type="PROSITE" id="PS50893">
    <property type="entry name" value="ABC_TRANSPORTER_2"/>
    <property type="match status" value="1"/>
</dbReference>
<evidence type="ECO:0000256" key="4">
    <source>
        <dbReference type="ARBA" id="ARBA00022840"/>
    </source>
</evidence>
<dbReference type="GO" id="GO:0015658">
    <property type="term" value="F:branched-chain amino acid transmembrane transporter activity"/>
    <property type="evidence" value="ECO:0007669"/>
    <property type="project" value="TreeGrafter"/>
</dbReference>
<evidence type="ECO:0000256" key="3">
    <source>
        <dbReference type="ARBA" id="ARBA00022741"/>
    </source>
</evidence>
<dbReference type="InterPro" id="IPR052156">
    <property type="entry name" value="BCAA_Transport_ATP-bd_LivF"/>
</dbReference>
<evidence type="ECO:0000256" key="5">
    <source>
        <dbReference type="ARBA" id="ARBA00022970"/>
    </source>
</evidence>
<feature type="non-terminal residue" evidence="7">
    <location>
        <position position="223"/>
    </location>
</feature>
<reference evidence="7" key="1">
    <citation type="submission" date="2018-05" db="EMBL/GenBank/DDBJ databases">
        <authorList>
            <person name="Lanie J.A."/>
            <person name="Ng W.-L."/>
            <person name="Kazmierczak K.M."/>
            <person name="Andrzejewski T.M."/>
            <person name="Davidsen T.M."/>
            <person name="Wayne K.J."/>
            <person name="Tettelin H."/>
            <person name="Glass J.I."/>
            <person name="Rusch D."/>
            <person name="Podicherti R."/>
            <person name="Tsui H.-C.T."/>
            <person name="Winkler M.E."/>
        </authorList>
    </citation>
    <scope>NUCLEOTIDE SEQUENCE</scope>
</reference>
<dbReference type="InterPro" id="IPR003593">
    <property type="entry name" value="AAA+_ATPase"/>
</dbReference>
<keyword evidence="2" id="KW-0813">Transport</keyword>
<dbReference type="SUPFAM" id="SSF52540">
    <property type="entry name" value="P-loop containing nucleoside triphosphate hydrolases"/>
    <property type="match status" value="1"/>
</dbReference>